<gene>
    <name evidence="3" type="ORF">D1614_15220</name>
</gene>
<dbReference type="Gene3D" id="2.60.120.260">
    <property type="entry name" value="Galactose-binding domain-like"/>
    <property type="match status" value="1"/>
</dbReference>
<feature type="chain" id="PRO_5017262575" evidence="1">
    <location>
        <begin position="26"/>
        <end position="328"/>
    </location>
</feature>
<feature type="domain" description="F5/8 type C" evidence="2">
    <location>
        <begin position="208"/>
        <end position="328"/>
    </location>
</feature>
<evidence type="ECO:0000259" key="2">
    <source>
        <dbReference type="PROSITE" id="PS50022"/>
    </source>
</evidence>
<dbReference type="Gene3D" id="2.60.40.1740">
    <property type="entry name" value="hypothetical protein (bacova_03559)"/>
    <property type="match status" value="1"/>
</dbReference>
<dbReference type="InterPro" id="IPR008979">
    <property type="entry name" value="Galactose-bd-like_sf"/>
</dbReference>
<dbReference type="AlphaFoldDB" id="A0A399SYQ3"/>
<feature type="signal peptide" evidence="1">
    <location>
        <begin position="1"/>
        <end position="25"/>
    </location>
</feature>
<accession>A0A399SYQ3</accession>
<keyword evidence="1" id="KW-0732">Signal</keyword>
<dbReference type="Pfam" id="PF08522">
    <property type="entry name" value="BT_3987-like_N"/>
    <property type="match status" value="1"/>
</dbReference>
<dbReference type="Pfam" id="PF00754">
    <property type="entry name" value="F5_F8_type_C"/>
    <property type="match status" value="1"/>
</dbReference>
<reference evidence="3 4" key="1">
    <citation type="submission" date="2018-08" db="EMBL/GenBank/DDBJ databases">
        <title>Pallidiluteibacterium maritimus gen. nov., sp. nov., isolated from coastal sediment.</title>
        <authorList>
            <person name="Zhou L.Y."/>
        </authorList>
    </citation>
    <scope>NUCLEOTIDE SEQUENCE [LARGE SCALE GENOMIC DNA]</scope>
    <source>
        <strain evidence="3 4">XSD2</strain>
    </source>
</reference>
<dbReference type="PROSITE" id="PS50022">
    <property type="entry name" value="FA58C_3"/>
    <property type="match status" value="1"/>
</dbReference>
<dbReference type="EMBL" id="QWGR01000008">
    <property type="protein sequence ID" value="RIJ47455.1"/>
    <property type="molecule type" value="Genomic_DNA"/>
</dbReference>
<dbReference type="InterPro" id="IPR000421">
    <property type="entry name" value="FA58C"/>
</dbReference>
<dbReference type="PROSITE" id="PS51257">
    <property type="entry name" value="PROKAR_LIPOPROTEIN"/>
    <property type="match status" value="1"/>
</dbReference>
<organism evidence="3 4">
    <name type="scientific">Maribellus luteus</name>
    <dbReference type="NCBI Taxonomy" id="2305463"/>
    <lineage>
        <taxon>Bacteria</taxon>
        <taxon>Pseudomonadati</taxon>
        <taxon>Bacteroidota</taxon>
        <taxon>Bacteroidia</taxon>
        <taxon>Marinilabiliales</taxon>
        <taxon>Prolixibacteraceae</taxon>
        <taxon>Maribellus</taxon>
    </lineage>
</organism>
<sequence>MKMMKKKYFLLGSLLILVFSACKKADYPIEDASSYTKVFMQLANNGVIENKMAIEDSWQRFGFGAGCGGVELLSQDIEIGFKIDEEAIAEYNQGNATNYSLAPEGSFRLTEDKVTIPGGATGSNTIYLEVNPFNLQGTKEYLIPISITSNSANLPITEGLGTTYYLVSGFYENNPFEPYSQENWTIHDYSDDENDGATTGGRAHHAIDGNIVTLWHSQWRKDENGWRPGHPHFIAIDMHETLTLHGIKIYGRVGSKYAYLFPKDVFVETSMDGENWTPAGTYTLTASADDTSATMYFAKNVQAQYFKFTTLSSKGGGATTAVTEIVAF</sequence>
<proteinExistence type="predicted"/>
<evidence type="ECO:0000256" key="1">
    <source>
        <dbReference type="SAM" id="SignalP"/>
    </source>
</evidence>
<dbReference type="OrthoDB" id="831253at2"/>
<evidence type="ECO:0000313" key="3">
    <source>
        <dbReference type="EMBL" id="RIJ47455.1"/>
    </source>
</evidence>
<evidence type="ECO:0000313" key="4">
    <source>
        <dbReference type="Proteomes" id="UP000265926"/>
    </source>
</evidence>
<dbReference type="SUPFAM" id="SSF49785">
    <property type="entry name" value="Galactose-binding domain-like"/>
    <property type="match status" value="1"/>
</dbReference>
<dbReference type="InterPro" id="IPR013728">
    <property type="entry name" value="BT_3987-like_N"/>
</dbReference>
<dbReference type="Proteomes" id="UP000265926">
    <property type="component" value="Unassembled WGS sequence"/>
</dbReference>
<protein>
    <submittedName>
        <fullName evidence="3">DUF1735 domain-containing protein</fullName>
    </submittedName>
</protein>
<comment type="caution">
    <text evidence="3">The sequence shown here is derived from an EMBL/GenBank/DDBJ whole genome shotgun (WGS) entry which is preliminary data.</text>
</comment>
<keyword evidence="4" id="KW-1185">Reference proteome</keyword>
<name>A0A399SYQ3_9BACT</name>